<dbReference type="InterPro" id="IPR041614">
    <property type="entry name" value="DprA_WH"/>
</dbReference>
<evidence type="ECO:0000259" key="3">
    <source>
        <dbReference type="Pfam" id="PF17782"/>
    </source>
</evidence>
<feature type="domain" description="Smf/DprA SLOG" evidence="2">
    <location>
        <begin position="101"/>
        <end position="309"/>
    </location>
</feature>
<comment type="similarity">
    <text evidence="1">Belongs to the DprA/Smf family.</text>
</comment>
<evidence type="ECO:0000313" key="5">
    <source>
        <dbReference type="Proteomes" id="UP000037392"/>
    </source>
</evidence>
<evidence type="ECO:0000259" key="2">
    <source>
        <dbReference type="Pfam" id="PF02481"/>
    </source>
</evidence>
<dbReference type="Pfam" id="PF02481">
    <property type="entry name" value="DNA_processg_A"/>
    <property type="match status" value="1"/>
</dbReference>
<name>A0A0J9BHI1_9FIRM</name>
<dbReference type="GO" id="GO:0009294">
    <property type="term" value="P:DNA-mediated transformation"/>
    <property type="evidence" value="ECO:0007669"/>
    <property type="project" value="InterPro"/>
</dbReference>
<dbReference type="EMBL" id="ADLK01000054">
    <property type="protein sequence ID" value="KMW11721.1"/>
    <property type="molecule type" value="Genomic_DNA"/>
</dbReference>
<dbReference type="NCBIfam" id="TIGR00732">
    <property type="entry name" value="dprA"/>
    <property type="match status" value="1"/>
</dbReference>
<dbReference type="PATRIC" id="fig|742734.4.peg.5785"/>
<dbReference type="Pfam" id="PF17782">
    <property type="entry name" value="WHD_DprA"/>
    <property type="match status" value="1"/>
</dbReference>
<dbReference type="Proteomes" id="UP000037392">
    <property type="component" value="Unassembled WGS sequence"/>
</dbReference>
<dbReference type="SUPFAM" id="SSF102405">
    <property type="entry name" value="MCP/YpsA-like"/>
    <property type="match status" value="1"/>
</dbReference>
<organism evidence="4 5">
    <name type="scientific">[Clostridium] citroniae WAL-19142</name>
    <dbReference type="NCBI Taxonomy" id="742734"/>
    <lineage>
        <taxon>Bacteria</taxon>
        <taxon>Bacillati</taxon>
        <taxon>Bacillota</taxon>
        <taxon>Clostridia</taxon>
        <taxon>Lachnospirales</taxon>
        <taxon>Lachnospiraceae</taxon>
        <taxon>Enterocloster</taxon>
    </lineage>
</organism>
<evidence type="ECO:0000313" key="4">
    <source>
        <dbReference type="EMBL" id="KMW11721.1"/>
    </source>
</evidence>
<dbReference type="OrthoDB" id="9785707at2"/>
<accession>A0A0J9BHI1</accession>
<reference evidence="4 5" key="1">
    <citation type="submission" date="2011-04" db="EMBL/GenBank/DDBJ databases">
        <title>The Genome Sequence of Clostridium citroniae WAL-19142.</title>
        <authorList>
            <consortium name="The Broad Institute Genome Sequencing Platform"/>
            <person name="Earl A."/>
            <person name="Ward D."/>
            <person name="Feldgarden M."/>
            <person name="Gevers D."/>
            <person name="Warren Y.A."/>
            <person name="Tyrrell K.L."/>
            <person name="Citron D.M."/>
            <person name="Goldstein E.J."/>
            <person name="Daigneault M."/>
            <person name="Allen-Vercoe E."/>
            <person name="Young S.K."/>
            <person name="Zeng Q."/>
            <person name="Gargeya S."/>
            <person name="Fitzgerald M."/>
            <person name="Haas B."/>
            <person name="Abouelleil A."/>
            <person name="Alvarado L."/>
            <person name="Arachchi H.M."/>
            <person name="Berlin A."/>
            <person name="Brown A."/>
            <person name="Chapman S.B."/>
            <person name="Chen Z."/>
            <person name="Dunbar C."/>
            <person name="Freedman E."/>
            <person name="Gearin G."/>
            <person name="Gellesch M."/>
            <person name="Goldberg J."/>
            <person name="Griggs A."/>
            <person name="Gujja S."/>
            <person name="Heilman E.R."/>
            <person name="Heiman D."/>
            <person name="Howarth C."/>
            <person name="Larson L."/>
            <person name="Lui A."/>
            <person name="MacDonald P.J."/>
            <person name="Mehta T."/>
            <person name="Montmayeur A."/>
            <person name="Murphy C."/>
            <person name="Neiman D."/>
            <person name="Pearson M."/>
            <person name="Priest M."/>
            <person name="Roberts A."/>
            <person name="Saif S."/>
            <person name="Shea T."/>
            <person name="Shenoy N."/>
            <person name="Sisk P."/>
            <person name="Stolte C."/>
            <person name="Sykes S."/>
            <person name="White J."/>
            <person name="Yandava C."/>
            <person name="Wortman J."/>
            <person name="Nusbaum C."/>
            <person name="Birren B."/>
        </authorList>
    </citation>
    <scope>NUCLEOTIDE SEQUENCE [LARGE SCALE GENOMIC DNA]</scope>
    <source>
        <strain evidence="4 5">WAL-19142</strain>
    </source>
</reference>
<sequence>MGMIKDRLGQLEQEGPVLKLNREKEFIYWLTRCPGVGAVTVKKAGERAGGFENVYYIEGTELRRMGILRSEKQCLQFDRWKKELEPMRQEYHSLPEKGIRFVTPLDPEYPKRLGHIYDYPMGLYVKGELPKEEIPTAAVIGARNCTFYGKQSAEYISRELAGQGVQVISGLALGIDGAGHAGAVKGGGRTFAVLGCGVNICYPKTNYRLFEQILEKGGIISEYAPQEEPCARNFPVRNRIISGLSDAILVIEARQKSGSLITAQLGLEQGKDIYALPGRITDPLSQGCNYLIRAGAGILTSPLDVLEDMGIFYEKQRISNKKDNKGLAKIEKMVYSCLDSEPRNPEQIAVLTGLSVSLCMSALLELELGGYAVRARGQYYVQGMTNE</sequence>
<comment type="caution">
    <text evidence="4">The sequence shown here is derived from an EMBL/GenBank/DDBJ whole genome shotgun (WGS) entry which is preliminary data.</text>
</comment>
<proteinExistence type="inferred from homology"/>
<dbReference type="PANTHER" id="PTHR43022">
    <property type="entry name" value="PROTEIN SMF"/>
    <property type="match status" value="1"/>
</dbReference>
<dbReference type="PANTHER" id="PTHR43022:SF1">
    <property type="entry name" value="PROTEIN SMF"/>
    <property type="match status" value="1"/>
</dbReference>
<gene>
    <name evidence="4" type="ORF">HMPREF9470_05409</name>
</gene>
<dbReference type="InterPro" id="IPR036388">
    <property type="entry name" value="WH-like_DNA-bd_sf"/>
</dbReference>
<dbReference type="AlphaFoldDB" id="A0A0J9BHI1"/>
<dbReference type="Gene3D" id="1.10.10.10">
    <property type="entry name" value="Winged helix-like DNA-binding domain superfamily/Winged helix DNA-binding domain"/>
    <property type="match status" value="1"/>
</dbReference>
<protein>
    <submittedName>
        <fullName evidence="4">Uncharacterized protein</fullName>
    </submittedName>
</protein>
<dbReference type="InterPro" id="IPR003488">
    <property type="entry name" value="DprA"/>
</dbReference>
<dbReference type="Gene3D" id="3.40.50.450">
    <property type="match status" value="1"/>
</dbReference>
<dbReference type="InterPro" id="IPR057666">
    <property type="entry name" value="DrpA_SLOG"/>
</dbReference>
<evidence type="ECO:0000256" key="1">
    <source>
        <dbReference type="ARBA" id="ARBA00006525"/>
    </source>
</evidence>
<feature type="domain" description="DprA winged helix" evidence="3">
    <location>
        <begin position="326"/>
        <end position="377"/>
    </location>
</feature>